<gene>
    <name evidence="1" type="ORF">QLH52_05845</name>
</gene>
<sequence>MRILVFAAFSGLTQHFYSELSDTGYEVSVELHLRDESRLQPRCIRSSLRSAILFVQRPCRRQEHQITTYPEVGRHAAKA</sequence>
<organism evidence="1 2">
    <name type="scientific">Methylomonas defluvii</name>
    <dbReference type="NCBI Taxonomy" id="3045149"/>
    <lineage>
        <taxon>Bacteria</taxon>
        <taxon>Pseudomonadati</taxon>
        <taxon>Pseudomonadota</taxon>
        <taxon>Gammaproteobacteria</taxon>
        <taxon>Methylococcales</taxon>
        <taxon>Methylococcaceae</taxon>
        <taxon>Methylomonas</taxon>
    </lineage>
</organism>
<dbReference type="RefSeq" id="WP_319960892.1">
    <property type="nucleotide sequence ID" value="NZ_JAXARY010000004.1"/>
</dbReference>
<evidence type="ECO:0000313" key="1">
    <source>
        <dbReference type="EMBL" id="MDX8126795.1"/>
    </source>
</evidence>
<accession>A0ABU4UBQ1</accession>
<evidence type="ECO:0000313" key="2">
    <source>
        <dbReference type="Proteomes" id="UP001284537"/>
    </source>
</evidence>
<keyword evidence="2" id="KW-1185">Reference proteome</keyword>
<proteinExistence type="predicted"/>
<comment type="caution">
    <text evidence="1">The sequence shown here is derived from an EMBL/GenBank/DDBJ whole genome shotgun (WGS) entry which is preliminary data.</text>
</comment>
<name>A0ABU4UBQ1_9GAMM</name>
<reference evidence="1 2" key="1">
    <citation type="submission" date="2023-11" db="EMBL/GenBank/DDBJ databases">
        <authorList>
            <person name="Ouyang M.-Y."/>
        </authorList>
    </citation>
    <scope>NUCLEOTIDE SEQUENCE [LARGE SCALE GENOMIC DNA]</scope>
    <source>
        <strain evidence="1 2">OY6</strain>
    </source>
</reference>
<dbReference type="Proteomes" id="UP001284537">
    <property type="component" value="Unassembled WGS sequence"/>
</dbReference>
<dbReference type="EMBL" id="JAXARY010000004">
    <property type="protein sequence ID" value="MDX8126795.1"/>
    <property type="molecule type" value="Genomic_DNA"/>
</dbReference>
<protein>
    <submittedName>
        <fullName evidence="1">Uncharacterized protein</fullName>
    </submittedName>
</protein>